<dbReference type="OrthoDB" id="3039988at2759"/>
<organism evidence="2 4">
    <name type="scientific">Rotaria magnacalcarata</name>
    <dbReference type="NCBI Taxonomy" id="392030"/>
    <lineage>
        <taxon>Eukaryota</taxon>
        <taxon>Metazoa</taxon>
        <taxon>Spiralia</taxon>
        <taxon>Gnathifera</taxon>
        <taxon>Rotifera</taxon>
        <taxon>Eurotatoria</taxon>
        <taxon>Bdelloidea</taxon>
        <taxon>Philodinida</taxon>
        <taxon>Philodinidae</taxon>
        <taxon>Rotaria</taxon>
    </lineage>
</organism>
<comment type="caution">
    <text evidence="2">The sequence shown here is derived from an EMBL/GenBank/DDBJ whole genome shotgun (WGS) entry which is preliminary data.</text>
</comment>
<feature type="region of interest" description="Disordered" evidence="1">
    <location>
        <begin position="1"/>
        <end position="25"/>
    </location>
</feature>
<sequence>MRMRMVASGFSTATPTPTPSPKVHSTNGYQLVPITRFLEGNKLTYCTRCWHVEHMRNKCLAATTRCRICIQEITDIQKHNCPQQLRCAQCDGNHHSLSSQCEVIKAYKVQLKEEVDNALARGVIHRLEPNKQVPIFNHDDFPPLTNPNRNKVSAWGLKQEPTHQPTIEFTEITGVLTALNKQLSIMTETNIRMEKKFEEMDMRMKHDAEALELLQKTIKNTLCSIREVMGIIVNPVNSHI</sequence>
<accession>A0A816HEA1</accession>
<evidence type="ECO:0000313" key="3">
    <source>
        <dbReference type="EMBL" id="CAF2044678.1"/>
    </source>
</evidence>
<dbReference type="Proteomes" id="UP000663824">
    <property type="component" value="Unassembled WGS sequence"/>
</dbReference>
<name>A0A816HEA1_9BILA</name>
<evidence type="ECO:0000313" key="4">
    <source>
        <dbReference type="Proteomes" id="UP000663834"/>
    </source>
</evidence>
<dbReference type="AlphaFoldDB" id="A0A816HEA1"/>
<gene>
    <name evidence="2" type="ORF">KQP761_LOCUS38851</name>
    <name evidence="3" type="ORF">MBJ925_LOCUS11922</name>
</gene>
<dbReference type="Proteomes" id="UP000663834">
    <property type="component" value="Unassembled WGS sequence"/>
</dbReference>
<dbReference type="EMBL" id="CAJNOW010022103">
    <property type="protein sequence ID" value="CAF1686598.1"/>
    <property type="molecule type" value="Genomic_DNA"/>
</dbReference>
<protein>
    <submittedName>
        <fullName evidence="2">Uncharacterized protein</fullName>
    </submittedName>
</protein>
<dbReference type="EMBL" id="CAJNRE010005405">
    <property type="protein sequence ID" value="CAF2044678.1"/>
    <property type="molecule type" value="Genomic_DNA"/>
</dbReference>
<evidence type="ECO:0000313" key="2">
    <source>
        <dbReference type="EMBL" id="CAF1686598.1"/>
    </source>
</evidence>
<reference evidence="2" key="1">
    <citation type="submission" date="2021-02" db="EMBL/GenBank/DDBJ databases">
        <authorList>
            <person name="Nowell W R."/>
        </authorList>
    </citation>
    <scope>NUCLEOTIDE SEQUENCE</scope>
</reference>
<proteinExistence type="predicted"/>
<evidence type="ECO:0000256" key="1">
    <source>
        <dbReference type="SAM" id="MobiDB-lite"/>
    </source>
</evidence>